<dbReference type="Proteomes" id="UP000327179">
    <property type="component" value="Chromosome"/>
</dbReference>
<dbReference type="Pfam" id="PF07731">
    <property type="entry name" value="Cu-oxidase_2"/>
    <property type="match status" value="2"/>
</dbReference>
<dbReference type="SUPFAM" id="SSF49503">
    <property type="entry name" value="Cupredoxins"/>
    <property type="match status" value="3"/>
</dbReference>
<dbReference type="Gene3D" id="2.60.40.420">
    <property type="entry name" value="Cupredoxins - blue copper proteins"/>
    <property type="match status" value="3"/>
</dbReference>
<name>A0A5J6QN69_9GAMM</name>
<dbReference type="InterPro" id="IPR045087">
    <property type="entry name" value="Cu-oxidase_fam"/>
</dbReference>
<sequence length="688" mass="76554">MGEFDMFTRRQLLQYSAFAAGAYLLPSHLFLRQAQAVALLSNVGLLSDPALQPKFVELAPNALDPTFLFKDLNSDGRPSKLPNFNIRLSETEQQTGLINLKNRKKLWTRVWGYGNKTVSWPGQTIQVVSSSAGGADETIVRWRNELLSRQHLLPLDTNLHWCYSLHGEHSANGVDYRNFSIKENGVPISTHLHGGNSDFQFDGNPEFFYSPYAKVTGPQWDFVDGGFTDRFRYNNDVPANHLWYHDHALGITRLNVYAGLAGQYFVRDEFDTGQANNPLNLPAYPYELAYLIQDRMFTETGALFYPAFPGDPAYADFITGEGAILPPELFPNGGPTALAEFFGDHIVVNGKIWPKANVEPRHYRMRLVNGCDSRFMVLQFVAVAPQVTDPKHSSAGAPLPFWVIGSDQGLGTPRQTDTLVFEPGGRYDVVIDFSQVPAGSRVIMKNLGGDTPFGGTFGDDLAPEDLFDDRQTDRVMAFDVVKPKSGVPDNFNPGSLPSYAGVSGGASTRRVALFEGMDQFGRLQPLLGTVKDGNLNTTNVATAYAWFQSTTETPAADSTEIWEIYNFTADAHPIHLHLVNFEILDRQVFEYQVTGSQMTHQHDGMTGEAPEISFVKKFSPAPVGPEYFEAAPRDMVMALPGNPEPESGNPTGQMVRIKAHFNKSGQYVWHCHILSHEDHEMMRIFQVV</sequence>
<keyword evidence="3" id="KW-1185">Reference proteome</keyword>
<dbReference type="GO" id="GO:0016491">
    <property type="term" value="F:oxidoreductase activity"/>
    <property type="evidence" value="ECO:0007669"/>
    <property type="project" value="InterPro"/>
</dbReference>
<dbReference type="PANTHER" id="PTHR48267:SF1">
    <property type="entry name" value="BILIRUBIN OXIDASE"/>
    <property type="match status" value="1"/>
</dbReference>
<dbReference type="AlphaFoldDB" id="A0A5J6QN69"/>
<organism evidence="2 3">
    <name type="scientific">Metapseudomonas lalkuanensis</name>
    <dbReference type="NCBI Taxonomy" id="2604832"/>
    <lineage>
        <taxon>Bacteria</taxon>
        <taxon>Pseudomonadati</taxon>
        <taxon>Pseudomonadota</taxon>
        <taxon>Gammaproteobacteria</taxon>
        <taxon>Pseudomonadales</taxon>
        <taxon>Pseudomonadaceae</taxon>
        <taxon>Metapseudomonas</taxon>
    </lineage>
</organism>
<dbReference type="PROSITE" id="PS51318">
    <property type="entry name" value="TAT"/>
    <property type="match status" value="1"/>
</dbReference>
<evidence type="ECO:0000313" key="3">
    <source>
        <dbReference type="Proteomes" id="UP000327179"/>
    </source>
</evidence>
<dbReference type="InterPro" id="IPR008972">
    <property type="entry name" value="Cupredoxin"/>
</dbReference>
<dbReference type="KEGG" id="plal:FXN65_14115"/>
<reference evidence="2 3" key="1">
    <citation type="submission" date="2019-08" db="EMBL/GenBank/DDBJ databases">
        <title>Whole-genome Sequencing of e-waste polymer degrading bacterium Pseudomonas sp. strain PE08.</title>
        <authorList>
            <person name="Kirdat K."/>
            <person name="Debbarma P."/>
            <person name="Narawade N."/>
            <person name="Suyal D."/>
            <person name="Thorat V."/>
            <person name="Shouche Y."/>
            <person name="Goel R."/>
            <person name="Yadav A."/>
        </authorList>
    </citation>
    <scope>NUCLEOTIDE SEQUENCE [LARGE SCALE GENOMIC DNA]</scope>
    <source>
        <strain evidence="2 3">PE08</strain>
    </source>
</reference>
<dbReference type="InterPro" id="IPR011706">
    <property type="entry name" value="Cu-oxidase_C"/>
</dbReference>
<accession>A0A5J6QN69</accession>
<gene>
    <name evidence="2" type="ORF">FXN65_14115</name>
</gene>
<dbReference type="PANTHER" id="PTHR48267">
    <property type="entry name" value="CUPREDOXIN SUPERFAMILY PROTEIN"/>
    <property type="match status" value="1"/>
</dbReference>
<feature type="domain" description="Plastocyanin-like" evidence="1">
    <location>
        <begin position="525"/>
        <end position="590"/>
    </location>
</feature>
<protein>
    <submittedName>
        <fullName evidence="2">Multicopper oxidase domain-containing protein</fullName>
    </submittedName>
</protein>
<evidence type="ECO:0000259" key="1">
    <source>
        <dbReference type="Pfam" id="PF07731"/>
    </source>
</evidence>
<dbReference type="InterPro" id="IPR006311">
    <property type="entry name" value="TAT_signal"/>
</dbReference>
<dbReference type="EMBL" id="CP043311">
    <property type="protein sequence ID" value="QEY63142.1"/>
    <property type="molecule type" value="Genomic_DNA"/>
</dbReference>
<feature type="domain" description="Plastocyanin-like" evidence="1">
    <location>
        <begin position="650"/>
        <end position="687"/>
    </location>
</feature>
<dbReference type="GO" id="GO:0005507">
    <property type="term" value="F:copper ion binding"/>
    <property type="evidence" value="ECO:0007669"/>
    <property type="project" value="InterPro"/>
</dbReference>
<proteinExistence type="predicted"/>
<evidence type="ECO:0000313" key="2">
    <source>
        <dbReference type="EMBL" id="QEY63142.1"/>
    </source>
</evidence>